<keyword evidence="11" id="KW-1185">Reference proteome</keyword>
<evidence type="ECO:0000256" key="4">
    <source>
        <dbReference type="ARBA" id="ARBA00023015"/>
    </source>
</evidence>
<evidence type="ECO:0000256" key="8">
    <source>
        <dbReference type="ARBA" id="ARBA00032004"/>
    </source>
</evidence>
<protein>
    <recommendedName>
        <fullName evidence="3 9">Mediator of RNA polymerase II transcription subunit 10</fullName>
    </recommendedName>
    <alternativeName>
        <fullName evidence="8 9">Mediator complex subunit 10</fullName>
    </alternativeName>
</protein>
<dbReference type="AlphaFoldDB" id="A0A2A2L303"/>
<dbReference type="InterPro" id="IPR036249">
    <property type="entry name" value="Thioredoxin-like_sf"/>
</dbReference>
<evidence type="ECO:0000313" key="11">
    <source>
        <dbReference type="Proteomes" id="UP000218231"/>
    </source>
</evidence>
<keyword evidence="7 9" id="KW-0539">Nucleus</keyword>
<name>A0A2A2L303_9BILA</name>
<organism evidence="10 11">
    <name type="scientific">Diploscapter pachys</name>
    <dbReference type="NCBI Taxonomy" id="2018661"/>
    <lineage>
        <taxon>Eukaryota</taxon>
        <taxon>Metazoa</taxon>
        <taxon>Ecdysozoa</taxon>
        <taxon>Nematoda</taxon>
        <taxon>Chromadorea</taxon>
        <taxon>Rhabditida</taxon>
        <taxon>Rhabditina</taxon>
        <taxon>Rhabditomorpha</taxon>
        <taxon>Rhabditoidea</taxon>
        <taxon>Rhabditidae</taxon>
        <taxon>Diploscapter</taxon>
    </lineage>
</organism>
<comment type="subunit">
    <text evidence="9">Component of the Mediator complex.</text>
</comment>
<evidence type="ECO:0000256" key="6">
    <source>
        <dbReference type="ARBA" id="ARBA00023163"/>
    </source>
</evidence>
<dbReference type="Proteomes" id="UP000218231">
    <property type="component" value="Unassembled WGS sequence"/>
</dbReference>
<evidence type="ECO:0000313" key="10">
    <source>
        <dbReference type="EMBL" id="PAV80493.1"/>
    </source>
</evidence>
<reference evidence="10 11" key="1">
    <citation type="journal article" date="2017" name="Curr. Biol.">
        <title>Genome architecture and evolution of a unichromosomal asexual nematode.</title>
        <authorList>
            <person name="Fradin H."/>
            <person name="Zegar C."/>
            <person name="Gutwein M."/>
            <person name="Lucas J."/>
            <person name="Kovtun M."/>
            <person name="Corcoran D."/>
            <person name="Baugh L.R."/>
            <person name="Kiontke K."/>
            <person name="Gunsalus K."/>
            <person name="Fitch D.H."/>
            <person name="Piano F."/>
        </authorList>
    </citation>
    <scope>NUCLEOTIDE SEQUENCE [LARGE SCALE GENOMIC DNA]</scope>
    <source>
        <strain evidence="10">PF1309</strain>
    </source>
</reference>
<dbReference type="OrthoDB" id="337270at2759"/>
<dbReference type="PANTHER" id="PTHR13345:SF13">
    <property type="entry name" value="MEDIATOR OF RNA POLYMERASE II TRANSCRIPTION SUBUNIT 10"/>
    <property type="match status" value="1"/>
</dbReference>
<evidence type="ECO:0000256" key="5">
    <source>
        <dbReference type="ARBA" id="ARBA00023159"/>
    </source>
</evidence>
<accession>A0A2A2L303</accession>
<gene>
    <name evidence="9" type="primary">MED10</name>
    <name evidence="10" type="ORF">WR25_14986</name>
</gene>
<dbReference type="PANTHER" id="PTHR13345">
    <property type="entry name" value="MEDIATOR OF RNA POLYMERASE II TRANSCRIPTION SUBUNIT 10"/>
    <property type="match status" value="1"/>
</dbReference>
<comment type="similarity">
    <text evidence="2 9">Belongs to the Mediator complex subunit 10 family.</text>
</comment>
<evidence type="ECO:0000256" key="3">
    <source>
        <dbReference type="ARBA" id="ARBA00019617"/>
    </source>
</evidence>
<dbReference type="GO" id="GO:0006357">
    <property type="term" value="P:regulation of transcription by RNA polymerase II"/>
    <property type="evidence" value="ECO:0007669"/>
    <property type="project" value="InterPro"/>
</dbReference>
<comment type="caution">
    <text evidence="10">The sequence shown here is derived from an EMBL/GenBank/DDBJ whole genome shotgun (WGS) entry which is preliminary data.</text>
</comment>
<evidence type="ECO:0000256" key="2">
    <source>
        <dbReference type="ARBA" id="ARBA00005389"/>
    </source>
</evidence>
<keyword evidence="5 9" id="KW-0010">Activator</keyword>
<dbReference type="InterPro" id="IPR019145">
    <property type="entry name" value="Mediator_Med10"/>
</dbReference>
<dbReference type="Gene3D" id="3.40.30.10">
    <property type="entry name" value="Glutaredoxin"/>
    <property type="match status" value="1"/>
</dbReference>
<comment type="function">
    <text evidence="9">Component of the Mediator complex, a coactivator involved in the regulated transcription of nearly all RNA polymerase II-dependent genes. Mediator functions as a bridge to convey information from gene-specific regulatory proteins to the basal RNA polymerase II transcription machinery. Mediator is recruited to promoters by direct interactions with regulatory proteins and serves as a scaffold for the assembly of a functional preinitiation complex with RNA polymerase II and the general transcription factors.</text>
</comment>
<evidence type="ECO:0000256" key="7">
    <source>
        <dbReference type="ARBA" id="ARBA00023242"/>
    </source>
</evidence>
<proteinExistence type="inferred from homology"/>
<sequence>MGNLFPLESIFEIFIFSVDHSQQPVSSQVQASSDNADARFTQLERTLEQFQENARYLGVIASDFTSRSQEPFNQKIHTLTSGLQELDQIRQQFNDVRVPLELLNFLDEGKNPQLYTKQVLERTLQKNKEVNGKVEIYKKFRAMLLKELGKEIPEDTLKYRQIREIDSKKKDRLKMTTYRICAMRPANGFTADTIRFVPHFVALSLNWTYNHPKSEGMEQFIEEHYPIIRKNNPQVQFRLHRSQTIWDPFVVGEYRYVRKKAHRVGWCNKEQILSMVEQLSIGGDYRLNREVQRRLPRGIELWDKETMGHDVFKVYSKWKADPPEPDEITTEKHPNFIYKKY</sequence>
<dbReference type="SUPFAM" id="SSF52833">
    <property type="entry name" value="Thioredoxin-like"/>
    <property type="match status" value="1"/>
</dbReference>
<comment type="subcellular location">
    <subcellularLocation>
        <location evidence="1 9">Nucleus</location>
    </subcellularLocation>
</comment>
<evidence type="ECO:0000256" key="9">
    <source>
        <dbReference type="RuleBase" id="RU364146"/>
    </source>
</evidence>
<dbReference type="Pfam" id="PF09748">
    <property type="entry name" value="Med10"/>
    <property type="match status" value="1"/>
</dbReference>
<dbReference type="GO" id="GO:0003712">
    <property type="term" value="F:transcription coregulator activity"/>
    <property type="evidence" value="ECO:0007669"/>
    <property type="project" value="InterPro"/>
</dbReference>
<evidence type="ECO:0000256" key="1">
    <source>
        <dbReference type="ARBA" id="ARBA00004123"/>
    </source>
</evidence>
<keyword evidence="4 9" id="KW-0805">Transcription regulation</keyword>
<keyword evidence="6 9" id="KW-0804">Transcription</keyword>
<dbReference type="GO" id="GO:0016592">
    <property type="term" value="C:mediator complex"/>
    <property type="evidence" value="ECO:0007669"/>
    <property type="project" value="InterPro"/>
</dbReference>
<dbReference type="STRING" id="2018661.A0A2A2L303"/>
<dbReference type="EMBL" id="LIAE01007262">
    <property type="protein sequence ID" value="PAV80493.1"/>
    <property type="molecule type" value="Genomic_DNA"/>
</dbReference>